<proteinExistence type="predicted"/>
<reference evidence="2 3" key="1">
    <citation type="submission" date="2020-08" db="EMBL/GenBank/DDBJ databases">
        <authorList>
            <person name="Seo M.-J."/>
        </authorList>
    </citation>
    <scope>NUCLEOTIDE SEQUENCE [LARGE SCALE GENOMIC DNA]</scope>
    <source>
        <strain evidence="2 3">MBLA0160</strain>
    </source>
</reference>
<organism evidence="2 3">
    <name type="scientific">Halobellus ruber</name>
    <dbReference type="NCBI Taxonomy" id="2761102"/>
    <lineage>
        <taxon>Archaea</taxon>
        <taxon>Methanobacteriati</taxon>
        <taxon>Methanobacteriota</taxon>
        <taxon>Stenosarchaea group</taxon>
        <taxon>Halobacteria</taxon>
        <taxon>Halobacteriales</taxon>
        <taxon>Haloferacaceae</taxon>
        <taxon>Halobellus</taxon>
    </lineage>
</organism>
<comment type="caution">
    <text evidence="2">The sequence shown here is derived from an EMBL/GenBank/DDBJ whole genome shotgun (WGS) entry which is preliminary data.</text>
</comment>
<feature type="region of interest" description="Disordered" evidence="1">
    <location>
        <begin position="1"/>
        <end position="23"/>
    </location>
</feature>
<gene>
    <name evidence="2" type="ORF">H5V44_13960</name>
</gene>
<dbReference type="Proteomes" id="UP000546257">
    <property type="component" value="Unassembled WGS sequence"/>
</dbReference>
<keyword evidence="3" id="KW-1185">Reference proteome</keyword>
<dbReference type="EMBL" id="JACKXD010000005">
    <property type="protein sequence ID" value="MBB6647375.1"/>
    <property type="molecule type" value="Genomic_DNA"/>
</dbReference>
<evidence type="ECO:0000313" key="2">
    <source>
        <dbReference type="EMBL" id="MBB6647375.1"/>
    </source>
</evidence>
<accession>A0A7J9SKB8</accession>
<dbReference type="AlphaFoldDB" id="A0A7J9SKB8"/>
<evidence type="ECO:0000313" key="3">
    <source>
        <dbReference type="Proteomes" id="UP000546257"/>
    </source>
</evidence>
<sequence length="51" mass="5853">MSHKRDPDVPGSDRAPAASEPGLLRAVQRHLAEWPRRYVEMRVGVIEERTE</sequence>
<name>A0A7J9SKB8_9EURY</name>
<dbReference type="RefSeq" id="WP_185193750.1">
    <property type="nucleotide sequence ID" value="NZ_JACKXD010000005.1"/>
</dbReference>
<evidence type="ECO:0000256" key="1">
    <source>
        <dbReference type="SAM" id="MobiDB-lite"/>
    </source>
</evidence>
<protein>
    <submittedName>
        <fullName evidence="2">Uncharacterized protein</fullName>
    </submittedName>
</protein>